<dbReference type="Proteomes" id="UP001200022">
    <property type="component" value="Unassembled WGS sequence"/>
</dbReference>
<keyword evidence="1" id="KW-0812">Transmembrane</keyword>
<reference evidence="2 3" key="1">
    <citation type="submission" date="2022-01" db="EMBL/GenBank/DDBJ databases">
        <title>Draft genome sequence of Sabulilitoribacter multivorans KCTC 32326.</title>
        <authorList>
            <person name="Oh J.-S."/>
        </authorList>
    </citation>
    <scope>NUCLEOTIDE SEQUENCE [LARGE SCALE GENOMIC DNA]</scope>
    <source>
        <strain evidence="2 3">M-M16</strain>
    </source>
</reference>
<feature type="transmembrane region" description="Helical" evidence="1">
    <location>
        <begin position="187"/>
        <end position="208"/>
    </location>
</feature>
<sequence>MYKSKVLIGCVLLVYILFAFFEAIEQYTVAFYLDSLIIPLITLIYLLFVRRKSRLFSLFLIFFSISDLIGIVTDNWLYYNVSSDEDAIFYEYDYYLGTALYIIAYIFLFVKISQSLCVKHVLRNFKIHLFVLSVLNIYLVYVLQIVVEPHLIYKYEYGFELVYNIVMLLVLSVSLLNFFHKENKKSLFLFIGSLCIVFSEVLDIAYIYIAQRSFINFLGTTLALVAFYFYYQQSKLLYTANEESKYMVAE</sequence>
<feature type="transmembrane region" description="Helical" evidence="1">
    <location>
        <begin position="161"/>
        <end position="180"/>
    </location>
</feature>
<proteinExistence type="predicted"/>
<dbReference type="RefSeq" id="WP_237232428.1">
    <property type="nucleotide sequence ID" value="NZ_JAKKDV010000007.1"/>
</dbReference>
<gene>
    <name evidence="2" type="ORF">L3X39_13690</name>
</gene>
<dbReference type="EMBL" id="JAKKDV010000007">
    <property type="protein sequence ID" value="MCF7561695.1"/>
    <property type="molecule type" value="Genomic_DNA"/>
</dbReference>
<feature type="transmembrane region" description="Helical" evidence="1">
    <location>
        <begin position="125"/>
        <end position="146"/>
    </location>
</feature>
<keyword evidence="3" id="KW-1185">Reference proteome</keyword>
<comment type="caution">
    <text evidence="2">The sequence shown here is derived from an EMBL/GenBank/DDBJ whole genome shotgun (WGS) entry which is preliminary data.</text>
</comment>
<evidence type="ECO:0000313" key="2">
    <source>
        <dbReference type="EMBL" id="MCF7561695.1"/>
    </source>
</evidence>
<organism evidence="2 3">
    <name type="scientific">Flaviramulus multivorans</name>
    <dbReference type="NCBI Taxonomy" id="1304750"/>
    <lineage>
        <taxon>Bacteria</taxon>
        <taxon>Pseudomonadati</taxon>
        <taxon>Bacteroidota</taxon>
        <taxon>Flavobacteriia</taxon>
        <taxon>Flavobacteriales</taxon>
        <taxon>Flavobacteriaceae</taxon>
        <taxon>Flaviramulus</taxon>
    </lineage>
</organism>
<evidence type="ECO:0000256" key="1">
    <source>
        <dbReference type="SAM" id="Phobius"/>
    </source>
</evidence>
<accession>A0ABS9IM75</accession>
<name>A0ABS9IM75_9FLAO</name>
<protein>
    <recommendedName>
        <fullName evidence="4">YhhN-like protein</fullName>
    </recommendedName>
</protein>
<keyword evidence="1" id="KW-0472">Membrane</keyword>
<feature type="transmembrane region" description="Helical" evidence="1">
    <location>
        <begin position="29"/>
        <end position="48"/>
    </location>
</feature>
<evidence type="ECO:0000313" key="3">
    <source>
        <dbReference type="Proteomes" id="UP001200022"/>
    </source>
</evidence>
<evidence type="ECO:0008006" key="4">
    <source>
        <dbReference type="Google" id="ProtNLM"/>
    </source>
</evidence>
<feature type="transmembrane region" description="Helical" evidence="1">
    <location>
        <begin position="92"/>
        <end position="113"/>
    </location>
</feature>
<keyword evidence="1" id="KW-1133">Transmembrane helix</keyword>
<feature type="transmembrane region" description="Helical" evidence="1">
    <location>
        <begin position="214"/>
        <end position="231"/>
    </location>
</feature>
<feature type="transmembrane region" description="Helical" evidence="1">
    <location>
        <begin position="55"/>
        <end position="72"/>
    </location>
</feature>